<organism evidence="3 4">
    <name type="scientific">Hymenobacter citatus</name>
    <dbReference type="NCBI Taxonomy" id="2763506"/>
    <lineage>
        <taxon>Bacteria</taxon>
        <taxon>Pseudomonadati</taxon>
        <taxon>Bacteroidota</taxon>
        <taxon>Cytophagia</taxon>
        <taxon>Cytophagales</taxon>
        <taxon>Hymenobacteraceae</taxon>
        <taxon>Hymenobacter</taxon>
    </lineage>
</organism>
<dbReference type="InterPro" id="IPR011971">
    <property type="entry name" value="CHP02284"/>
</dbReference>
<evidence type="ECO:0000313" key="4">
    <source>
        <dbReference type="Proteomes" id="UP000622017"/>
    </source>
</evidence>
<dbReference type="RefSeq" id="WP_187321401.1">
    <property type="nucleotide sequence ID" value="NZ_JACSCY010000024.1"/>
</dbReference>
<comment type="caution">
    <text evidence="3">The sequence shown here is derived from an EMBL/GenBank/DDBJ whole genome shotgun (WGS) entry which is preliminary data.</text>
</comment>
<name>A0ABR7MQD9_9BACT</name>
<dbReference type="InterPro" id="IPR019052">
    <property type="entry name" value="DUF2383"/>
</dbReference>
<feature type="domain" description="DUF2383" evidence="2">
    <location>
        <begin position="99"/>
        <end position="206"/>
    </location>
</feature>
<dbReference type="EMBL" id="JACSCY010000024">
    <property type="protein sequence ID" value="MBC6613188.1"/>
    <property type="molecule type" value="Genomic_DNA"/>
</dbReference>
<accession>A0ABR7MQD9</accession>
<proteinExistence type="predicted"/>
<feature type="compositionally biased region" description="Pro residues" evidence="1">
    <location>
        <begin position="1"/>
        <end position="11"/>
    </location>
</feature>
<dbReference type="NCBIfam" id="TIGR02284">
    <property type="entry name" value="PA2169 family four-helix-bundle protein"/>
    <property type="match status" value="1"/>
</dbReference>
<gene>
    <name evidence="3" type="ORF">H8B15_19860</name>
</gene>
<evidence type="ECO:0000259" key="2">
    <source>
        <dbReference type="Pfam" id="PF09537"/>
    </source>
</evidence>
<evidence type="ECO:0000313" key="3">
    <source>
        <dbReference type="EMBL" id="MBC6613188.1"/>
    </source>
</evidence>
<evidence type="ECO:0000256" key="1">
    <source>
        <dbReference type="SAM" id="MobiDB-lite"/>
    </source>
</evidence>
<dbReference type="InterPro" id="IPR009078">
    <property type="entry name" value="Ferritin-like_SF"/>
</dbReference>
<dbReference type="SUPFAM" id="SSF47240">
    <property type="entry name" value="Ferritin-like"/>
    <property type="match status" value="1"/>
</dbReference>
<sequence length="237" mass="26422">MHSPSTPPRLSGPPLSSAHPTSPSDAAPDPLNGSSLAYLLDQLPKSVKETALKAVSRYQQFSTIQKVAGGVVLLLAIRRLTRGDKSPKKGPKKAQKAEISTLHELLHFVNDRVEGYKKAVEESQDPQRRDFYQGLVGQSEQFAQTLNEHLRHLGGGRETSTTLKGKLYRRFMSAAAVFTGHDEQTVLASNIHGEQWALAAYKDALDDETLRGPIRHEVERQYHQSQRTYQELKRMAT</sequence>
<dbReference type="Pfam" id="PF09537">
    <property type="entry name" value="DUF2383"/>
    <property type="match status" value="1"/>
</dbReference>
<feature type="region of interest" description="Disordered" evidence="1">
    <location>
        <begin position="1"/>
        <end position="34"/>
    </location>
</feature>
<protein>
    <submittedName>
        <fullName evidence="3">PA2169 family four-helix-bundle protein</fullName>
    </submittedName>
</protein>
<keyword evidence="4" id="KW-1185">Reference proteome</keyword>
<dbReference type="InterPro" id="IPR012347">
    <property type="entry name" value="Ferritin-like"/>
</dbReference>
<dbReference type="Gene3D" id="1.20.1260.10">
    <property type="match status" value="1"/>
</dbReference>
<dbReference type="Proteomes" id="UP000622017">
    <property type="component" value="Unassembled WGS sequence"/>
</dbReference>
<reference evidence="3 4" key="1">
    <citation type="submission" date="2020-08" db="EMBL/GenBank/DDBJ databases">
        <title>Hymenobacter sp.</title>
        <authorList>
            <person name="Kim M.K."/>
        </authorList>
    </citation>
    <scope>NUCLEOTIDE SEQUENCE [LARGE SCALE GENOMIC DNA]</scope>
    <source>
        <strain evidence="3 4">BT507</strain>
    </source>
</reference>